<accession>A0A6M5YK76</accession>
<evidence type="ECO:0000256" key="4">
    <source>
        <dbReference type="RuleBase" id="RU003682"/>
    </source>
</evidence>
<keyword evidence="3 4" id="KW-0408">Iron</keyword>
<evidence type="ECO:0008006" key="9">
    <source>
        <dbReference type="Google" id="ProtNLM"/>
    </source>
</evidence>
<evidence type="ECO:0000256" key="3">
    <source>
        <dbReference type="ARBA" id="ARBA00023004"/>
    </source>
</evidence>
<organism evidence="7 8">
    <name type="scientific">Frigoriglobus tundricola</name>
    <dbReference type="NCBI Taxonomy" id="2774151"/>
    <lineage>
        <taxon>Bacteria</taxon>
        <taxon>Pseudomonadati</taxon>
        <taxon>Planctomycetota</taxon>
        <taxon>Planctomycetia</taxon>
        <taxon>Gemmatales</taxon>
        <taxon>Gemmataceae</taxon>
        <taxon>Frigoriglobus</taxon>
    </lineage>
</organism>
<dbReference type="EMBL" id="CP053452">
    <property type="protein sequence ID" value="QJW93686.1"/>
    <property type="molecule type" value="Genomic_DNA"/>
</dbReference>
<dbReference type="InterPro" id="IPR005123">
    <property type="entry name" value="Oxoglu/Fe-dep_dioxygenase_dom"/>
</dbReference>
<dbReference type="PROSITE" id="PS51184">
    <property type="entry name" value="JMJC"/>
    <property type="match status" value="1"/>
</dbReference>
<dbReference type="InterPro" id="IPR039994">
    <property type="entry name" value="NO66-like"/>
</dbReference>
<reference evidence="8" key="1">
    <citation type="submission" date="2020-05" db="EMBL/GenBank/DDBJ databases">
        <title>Frigoriglobus tundricola gen. nov., sp. nov., a psychrotolerant cellulolytic planctomycete of the family Gemmataceae with two divergent copies of 16S rRNA gene.</title>
        <authorList>
            <person name="Kulichevskaya I.S."/>
            <person name="Ivanova A.A."/>
            <person name="Naumoff D.G."/>
            <person name="Beletsky A.V."/>
            <person name="Rijpstra W.I.C."/>
            <person name="Sinninghe Damste J.S."/>
            <person name="Mardanov A.V."/>
            <person name="Ravin N.V."/>
            <person name="Dedysh S.N."/>
        </authorList>
    </citation>
    <scope>NUCLEOTIDE SEQUENCE [LARGE SCALE GENOMIC DNA]</scope>
    <source>
        <strain evidence="8">PL17</strain>
    </source>
</reference>
<keyword evidence="4" id="KW-0560">Oxidoreductase</keyword>
<protein>
    <recommendedName>
        <fullName evidence="9">JmjC domain-containing protein</fullName>
    </recommendedName>
</protein>
<name>A0A6M5YK76_9BACT</name>
<dbReference type="InterPro" id="IPR003347">
    <property type="entry name" value="JmjC_dom"/>
</dbReference>
<keyword evidence="2 4" id="KW-0479">Metal-binding</keyword>
<dbReference type="Gene3D" id="2.60.120.650">
    <property type="entry name" value="Cupin"/>
    <property type="match status" value="1"/>
</dbReference>
<dbReference type="GO" id="GO:0051864">
    <property type="term" value="F:histone H3K36 demethylase activity"/>
    <property type="evidence" value="ECO:0007669"/>
    <property type="project" value="TreeGrafter"/>
</dbReference>
<dbReference type="KEGG" id="ftj:FTUN_1194"/>
<dbReference type="Proteomes" id="UP000503447">
    <property type="component" value="Chromosome"/>
</dbReference>
<evidence type="ECO:0000259" key="6">
    <source>
        <dbReference type="PROSITE" id="PS51471"/>
    </source>
</evidence>
<dbReference type="RefSeq" id="WP_171469838.1">
    <property type="nucleotide sequence ID" value="NZ_CP053452.2"/>
</dbReference>
<evidence type="ECO:0000256" key="1">
    <source>
        <dbReference type="ARBA" id="ARBA00001954"/>
    </source>
</evidence>
<evidence type="ECO:0000259" key="5">
    <source>
        <dbReference type="PROSITE" id="PS51184"/>
    </source>
</evidence>
<dbReference type="PANTHER" id="PTHR13096">
    <property type="entry name" value="MINA53 MYC INDUCED NUCLEAR ANTIGEN"/>
    <property type="match status" value="1"/>
</dbReference>
<dbReference type="GO" id="GO:0046872">
    <property type="term" value="F:metal ion binding"/>
    <property type="evidence" value="ECO:0007669"/>
    <property type="project" value="UniProtKB-KW"/>
</dbReference>
<dbReference type="SUPFAM" id="SSF51197">
    <property type="entry name" value="Clavaminate synthase-like"/>
    <property type="match status" value="1"/>
</dbReference>
<feature type="domain" description="JmjC" evidence="5">
    <location>
        <begin position="99"/>
        <end position="240"/>
    </location>
</feature>
<dbReference type="Gene3D" id="1.10.10.1500">
    <property type="entry name" value="JmjC domain-containing ribosomal oxygenase (ROX), dimer domain"/>
    <property type="match status" value="1"/>
</dbReference>
<dbReference type="PROSITE" id="PS51471">
    <property type="entry name" value="FE2OG_OXY"/>
    <property type="match status" value="1"/>
</dbReference>
<evidence type="ECO:0000313" key="7">
    <source>
        <dbReference type="EMBL" id="QJW93686.1"/>
    </source>
</evidence>
<gene>
    <name evidence="7" type="ORF">FTUN_1194</name>
</gene>
<dbReference type="AlphaFoldDB" id="A0A6M5YK76"/>
<feature type="domain" description="Fe2OG dioxygenase" evidence="6">
    <location>
        <begin position="119"/>
        <end position="257"/>
    </location>
</feature>
<dbReference type="Pfam" id="PF08007">
    <property type="entry name" value="JmjC_2"/>
    <property type="match status" value="1"/>
</dbReference>
<proteinExistence type="inferred from homology"/>
<sequence>MGTATFDFARLLAPTGTQTFLKDHWETQPLVLHRRDRGHYSGLFSAADVDHVIAFTRPQFPGPQAAKSFVQGCLPDRQPAPPVHYPGVADLRHTFGAGKTVVIRSMQNRWPAVAALCRNLEGVFQCPVHTNLYLTPPRSQGFEPHIDTHEVFALQIDGAKTWRLYDFAADRPLADAPTGLRRSDLGPPREVRLEPGDLLYLPRGYAHEAFTTTSPSLHLTVGVNVYRWLDLMHEALVAAARRDVGLRASVPPGALLSSTLPNDVTRTFQELLRALADNAQAGEAVQQLASRFFDGLDPLPDGYFAFSEADEHIGSETVLTKRPGGICRVLVAGDTALLEFPGGRLGGPIRIAPALRFFAETDRFVVRDMPDMSADAKLVLARRAVREGLFVVHANPAAPLDDAGAARRPVESGV</sequence>
<evidence type="ECO:0000313" key="8">
    <source>
        <dbReference type="Proteomes" id="UP000503447"/>
    </source>
</evidence>
<dbReference type="GO" id="GO:0032453">
    <property type="term" value="F:histone H3K4 demethylase activity"/>
    <property type="evidence" value="ECO:0007669"/>
    <property type="project" value="TreeGrafter"/>
</dbReference>
<comment type="similarity">
    <text evidence="4">Belongs to the iron/ascorbate-dependent oxidoreductase family.</text>
</comment>
<evidence type="ECO:0000256" key="2">
    <source>
        <dbReference type="ARBA" id="ARBA00022723"/>
    </source>
</evidence>
<keyword evidence="8" id="KW-1185">Reference proteome</keyword>
<dbReference type="PANTHER" id="PTHR13096:SF9">
    <property type="entry name" value="BIFUNCTIONAL LYSINE-SPECIFIC DEMETHYLASE AND HISTIDYL-HYDROXYLASE"/>
    <property type="match status" value="1"/>
</dbReference>
<comment type="cofactor">
    <cofactor evidence="1">
        <name>Fe(2+)</name>
        <dbReference type="ChEBI" id="CHEBI:29033"/>
    </cofactor>
</comment>